<reference evidence="2" key="1">
    <citation type="journal article" date="2019" name="Int. J. Syst. Evol. Microbiol.">
        <title>The Global Catalogue of Microorganisms (GCM) 10K type strain sequencing project: providing services to taxonomists for standard genome sequencing and annotation.</title>
        <authorList>
            <consortium name="The Broad Institute Genomics Platform"/>
            <consortium name="The Broad Institute Genome Sequencing Center for Infectious Disease"/>
            <person name="Wu L."/>
            <person name="Ma J."/>
        </authorList>
    </citation>
    <scope>NUCLEOTIDE SEQUENCE [LARGE SCALE GENOMIC DNA]</scope>
    <source>
        <strain evidence="2">CGMCC 1.16306</strain>
    </source>
</reference>
<name>A0ABV9GMS5_9BACL</name>
<evidence type="ECO:0000313" key="2">
    <source>
        <dbReference type="Proteomes" id="UP001596022"/>
    </source>
</evidence>
<organism evidence="1 2">
    <name type="scientific">Camelliibacillus cellulosilyticus</name>
    <dbReference type="NCBI Taxonomy" id="2174486"/>
    <lineage>
        <taxon>Bacteria</taxon>
        <taxon>Bacillati</taxon>
        <taxon>Bacillota</taxon>
        <taxon>Bacilli</taxon>
        <taxon>Bacillales</taxon>
        <taxon>Sporolactobacillaceae</taxon>
        <taxon>Camelliibacillus</taxon>
    </lineage>
</organism>
<protein>
    <submittedName>
        <fullName evidence="1">Uncharacterized protein</fullName>
    </submittedName>
</protein>
<dbReference type="Proteomes" id="UP001596022">
    <property type="component" value="Unassembled WGS sequence"/>
</dbReference>
<keyword evidence="2" id="KW-1185">Reference proteome</keyword>
<proteinExistence type="predicted"/>
<sequence length="79" mass="9256">MNGLRDIVRRHIESETESEFASFSEQKRKQMMDFLRREGMIDRNVEEILDHTAEILKKLVPKDGVEKFGGLAIPLYQSF</sequence>
<accession>A0ABV9GMS5</accession>
<evidence type="ECO:0000313" key="1">
    <source>
        <dbReference type="EMBL" id="MFC4618555.1"/>
    </source>
</evidence>
<gene>
    <name evidence="1" type="ORF">ACFO4N_07375</name>
</gene>
<comment type="caution">
    <text evidence="1">The sequence shown here is derived from an EMBL/GenBank/DDBJ whole genome shotgun (WGS) entry which is preliminary data.</text>
</comment>
<dbReference type="EMBL" id="JBHSFW010000002">
    <property type="protein sequence ID" value="MFC4618555.1"/>
    <property type="molecule type" value="Genomic_DNA"/>
</dbReference>